<organism evidence="1 2">
    <name type="scientific">Tetranychus urticae</name>
    <name type="common">Two-spotted spider mite</name>
    <dbReference type="NCBI Taxonomy" id="32264"/>
    <lineage>
        <taxon>Eukaryota</taxon>
        <taxon>Metazoa</taxon>
        <taxon>Ecdysozoa</taxon>
        <taxon>Arthropoda</taxon>
        <taxon>Chelicerata</taxon>
        <taxon>Arachnida</taxon>
        <taxon>Acari</taxon>
        <taxon>Acariformes</taxon>
        <taxon>Trombidiformes</taxon>
        <taxon>Prostigmata</taxon>
        <taxon>Eleutherengona</taxon>
        <taxon>Raphignathae</taxon>
        <taxon>Tetranychoidea</taxon>
        <taxon>Tetranychidae</taxon>
        <taxon>Tetranychus</taxon>
    </lineage>
</organism>
<dbReference type="Proteomes" id="UP000015104">
    <property type="component" value="Unassembled WGS sequence"/>
</dbReference>
<dbReference type="EnsemblMetazoa" id="tetur05g00830.1">
    <property type="protein sequence ID" value="tetur05g00830.1"/>
    <property type="gene ID" value="tetur05g00830"/>
</dbReference>
<proteinExistence type="predicted"/>
<reference evidence="2" key="1">
    <citation type="submission" date="2011-08" db="EMBL/GenBank/DDBJ databases">
        <authorList>
            <person name="Rombauts S."/>
        </authorList>
    </citation>
    <scope>NUCLEOTIDE SEQUENCE</scope>
    <source>
        <strain evidence="2">London</strain>
    </source>
</reference>
<keyword evidence="2" id="KW-1185">Reference proteome</keyword>
<protein>
    <submittedName>
        <fullName evidence="1">Uncharacterized protein</fullName>
    </submittedName>
</protein>
<sequence length="28" mass="3331">MGHFVVLQVLHKLLSHNRFQIKLLCLSR</sequence>
<evidence type="ECO:0000313" key="2">
    <source>
        <dbReference type="Proteomes" id="UP000015104"/>
    </source>
</evidence>
<name>T1K400_TETUR</name>
<dbReference type="EMBL" id="CAEY01001563">
    <property type="status" value="NOT_ANNOTATED_CDS"/>
    <property type="molecule type" value="Genomic_DNA"/>
</dbReference>
<evidence type="ECO:0000313" key="1">
    <source>
        <dbReference type="EnsemblMetazoa" id="tetur05g00830.1"/>
    </source>
</evidence>
<reference evidence="1" key="2">
    <citation type="submission" date="2015-06" db="UniProtKB">
        <authorList>
            <consortium name="EnsemblMetazoa"/>
        </authorList>
    </citation>
    <scope>IDENTIFICATION</scope>
</reference>
<accession>T1K400</accession>
<dbReference type="AlphaFoldDB" id="T1K400"/>
<dbReference type="HOGENOM" id="CLU_3413349_0_0_1"/>